<gene>
    <name evidence="1" type="ORF">EQM13_10595</name>
</gene>
<dbReference type="EMBL" id="CP035282">
    <property type="protein sequence ID" value="QAT62003.1"/>
    <property type="molecule type" value="Genomic_DNA"/>
</dbReference>
<organism evidence="1 2">
    <name type="scientific">Acidilutibacter cellobiosedens</name>
    <dbReference type="NCBI Taxonomy" id="2507161"/>
    <lineage>
        <taxon>Bacteria</taxon>
        <taxon>Bacillati</taxon>
        <taxon>Bacillota</taxon>
        <taxon>Tissierellia</taxon>
        <taxon>Tissierellales</taxon>
        <taxon>Acidilutibacteraceae</taxon>
        <taxon>Acidilutibacter</taxon>
    </lineage>
</organism>
<dbReference type="KEGG" id="spoa:EQM13_10595"/>
<accession>A0A410QDA7</accession>
<proteinExistence type="predicted"/>
<reference evidence="2" key="1">
    <citation type="submission" date="2019-01" db="EMBL/GenBank/DDBJ databases">
        <title>Draft genomes of a novel of Sporanaerobacter strains.</title>
        <authorList>
            <person name="Ma S."/>
        </authorList>
    </citation>
    <scope>NUCLEOTIDE SEQUENCE [LARGE SCALE GENOMIC DNA]</scope>
    <source>
        <strain evidence="2">NJN-17</strain>
    </source>
</reference>
<evidence type="ECO:0000313" key="1">
    <source>
        <dbReference type="EMBL" id="QAT62003.1"/>
    </source>
</evidence>
<evidence type="ECO:0008006" key="3">
    <source>
        <dbReference type="Google" id="ProtNLM"/>
    </source>
</evidence>
<name>A0A410QDA7_9FIRM</name>
<sequence length="79" mass="9185">MNLEMTPKDKYRQLCKEDKSIPIFSKDWWMDAVCGENDWNVLIVEKGGEIVASMPIYIKKKHGLKYITQPKLTQNNGII</sequence>
<dbReference type="OrthoDB" id="116151at2"/>
<dbReference type="RefSeq" id="WP_128752641.1">
    <property type="nucleotide sequence ID" value="NZ_CP035282.1"/>
</dbReference>
<protein>
    <recommendedName>
        <fullName evidence="3">Methicillin resistance protein</fullName>
    </recommendedName>
</protein>
<keyword evidence="2" id="KW-1185">Reference proteome</keyword>
<dbReference type="AlphaFoldDB" id="A0A410QDA7"/>
<evidence type="ECO:0000313" key="2">
    <source>
        <dbReference type="Proteomes" id="UP000287969"/>
    </source>
</evidence>
<dbReference type="Proteomes" id="UP000287969">
    <property type="component" value="Chromosome"/>
</dbReference>